<evidence type="ECO:0000256" key="8">
    <source>
        <dbReference type="ARBA" id="ARBA00023004"/>
    </source>
</evidence>
<gene>
    <name evidence="11" type="ORF">L1F33_01255</name>
</gene>
<evidence type="ECO:0000313" key="11">
    <source>
        <dbReference type="EMBL" id="UVI39621.1"/>
    </source>
</evidence>
<reference evidence="11" key="1">
    <citation type="submission" date="2022-02" db="EMBL/GenBank/DDBJ databases">
        <title>Qipengyuania spongiae sp. nov., isolated from marine sponge.</title>
        <authorList>
            <person name="Li Z."/>
            <person name="Zhang M."/>
        </authorList>
    </citation>
    <scope>NUCLEOTIDE SEQUENCE</scope>
    <source>
        <strain evidence="11">PHS-Z21</strain>
    </source>
</reference>
<evidence type="ECO:0000256" key="2">
    <source>
        <dbReference type="ARBA" id="ARBA00001966"/>
    </source>
</evidence>
<dbReference type="CDD" id="cd02767">
    <property type="entry name" value="MopB_ydeP"/>
    <property type="match status" value="1"/>
</dbReference>
<evidence type="ECO:0000313" key="12">
    <source>
        <dbReference type="Proteomes" id="UP001065265"/>
    </source>
</evidence>
<protein>
    <submittedName>
        <fullName evidence="11">FdhF/YdeP family oxidoreductase</fullName>
    </submittedName>
</protein>
<name>A0ABY5T2U9_9SPHN</name>
<evidence type="ECO:0000256" key="4">
    <source>
        <dbReference type="ARBA" id="ARBA00022485"/>
    </source>
</evidence>
<comment type="cofactor">
    <cofactor evidence="1">
        <name>Mo-bis(molybdopterin guanine dinucleotide)</name>
        <dbReference type="ChEBI" id="CHEBI:60539"/>
    </cofactor>
</comment>
<dbReference type="Proteomes" id="UP001065265">
    <property type="component" value="Chromosome"/>
</dbReference>
<keyword evidence="8" id="KW-0408">Iron</keyword>
<evidence type="ECO:0000256" key="1">
    <source>
        <dbReference type="ARBA" id="ARBA00001942"/>
    </source>
</evidence>
<dbReference type="Pfam" id="PF00384">
    <property type="entry name" value="Molybdopterin"/>
    <property type="match status" value="1"/>
</dbReference>
<dbReference type="SUPFAM" id="SSF50692">
    <property type="entry name" value="ADC-like"/>
    <property type="match status" value="1"/>
</dbReference>
<dbReference type="InterPro" id="IPR009010">
    <property type="entry name" value="Asp_de-COase-like_dom_sf"/>
</dbReference>
<feature type="domain" description="Molybdopterin oxidoreductase" evidence="10">
    <location>
        <begin position="111"/>
        <end position="500"/>
    </location>
</feature>
<sequence length="765" mass="84744">MPDDLPTPKRYDGPVGGWGSLEGITRVELNAKASPSAMLTLRDQNKPGGYMCSSCAWTKPEDPHAFEFCENGAKATLWDLTRDRCTPDVITRHTVSELRGMGDYALEKLGRLTEPMRYNAATDRYEAVPWDQAFAQIGAKLRELDPKSTTFYASGKAALEPSYLYALFARAYGHNNLPDSSNMCHETTSVGLKKVIGSPVGTCQMDDFDHVDVIFYMGQNPGTNSPRILHTLKSAVQRGCKIIVFNPLKEKGLREFVDPQNPVQMTVGAPTRIDHMYCQVRPGGDLAALMGVCKRVIERDREAREAGLPDVLDRDFLERHTTGFDAFIATLEATDWADLERASGLSRAEMEVAGEYYAEAENVMGIYGMGLTQHVHGSQSIGMLVNLLLLRGNIGRKGAGCSPIRGHSNVQGQRTVGITEKTELAPVEKYRELFDLETPQEDGHNTVAFLEGVLDGSNKGFIGLGGNLANAVPDHERVHEAWREMELTVHVATRLNTTHCLPGKSSWILPCLVRAEEDEQVSGNQWVSIEDSFSHIYGSRAYRTPASPHLKSETAIVCGLAKATLGDSHPKLTWDEWQADYSRIRDCIAATYPDEFHDMNARMNKAGGFYRGNAARERIWKTDSGKAEFTDPTTLNACGIGDAAGRYHLVTLRSNDQFNTTVYGHEDRLRGLSGSRMIVLMRPEDIREAGLREGERVDLVTDTDGDHADEPERRVRSLKVVPYDLPADTLAGYFPELNPLVPLWYHEELSQTPASKGIPVRIAKA</sequence>
<organism evidence="11 12">
    <name type="scientific">Qipengyuania spongiae</name>
    <dbReference type="NCBI Taxonomy" id="2909673"/>
    <lineage>
        <taxon>Bacteria</taxon>
        <taxon>Pseudomonadati</taxon>
        <taxon>Pseudomonadota</taxon>
        <taxon>Alphaproteobacteria</taxon>
        <taxon>Sphingomonadales</taxon>
        <taxon>Erythrobacteraceae</taxon>
        <taxon>Qipengyuania</taxon>
    </lineage>
</organism>
<dbReference type="EMBL" id="CP092471">
    <property type="protein sequence ID" value="UVI39621.1"/>
    <property type="molecule type" value="Genomic_DNA"/>
</dbReference>
<dbReference type="PANTHER" id="PTHR43105">
    <property type="entry name" value="RESPIRATORY NITRATE REDUCTASE"/>
    <property type="match status" value="1"/>
</dbReference>
<keyword evidence="6" id="KW-0479">Metal-binding</keyword>
<dbReference type="PANTHER" id="PTHR43105:SF4">
    <property type="entry name" value="PROTEIN YDEP"/>
    <property type="match status" value="1"/>
</dbReference>
<accession>A0ABY5T2U9</accession>
<dbReference type="SUPFAM" id="SSF53706">
    <property type="entry name" value="Formate dehydrogenase/DMSO reductase, domains 1-3"/>
    <property type="match status" value="1"/>
</dbReference>
<proteinExistence type="inferred from homology"/>
<keyword evidence="5" id="KW-0500">Molybdenum</keyword>
<dbReference type="PIRSF" id="PIRSF000144">
    <property type="entry name" value="CbbBc"/>
    <property type="match status" value="1"/>
</dbReference>
<dbReference type="Gene3D" id="3.40.228.10">
    <property type="entry name" value="Dimethylsulfoxide Reductase, domain 2"/>
    <property type="match status" value="1"/>
</dbReference>
<keyword evidence="12" id="KW-1185">Reference proteome</keyword>
<evidence type="ECO:0000256" key="6">
    <source>
        <dbReference type="ARBA" id="ARBA00022723"/>
    </source>
</evidence>
<comment type="cofactor">
    <cofactor evidence="2">
        <name>[4Fe-4S] cluster</name>
        <dbReference type="ChEBI" id="CHEBI:49883"/>
    </cofactor>
</comment>
<evidence type="ECO:0000256" key="3">
    <source>
        <dbReference type="ARBA" id="ARBA00010312"/>
    </source>
</evidence>
<keyword evidence="7" id="KW-0560">Oxidoreductase</keyword>
<dbReference type="InterPro" id="IPR006656">
    <property type="entry name" value="Mopterin_OxRdtase"/>
</dbReference>
<dbReference type="InterPro" id="IPR037951">
    <property type="entry name" value="MopB_CT_YdeP"/>
</dbReference>
<dbReference type="Gene3D" id="3.40.50.740">
    <property type="match status" value="1"/>
</dbReference>
<dbReference type="NCBIfam" id="TIGR01701">
    <property type="entry name" value="Fdhalpha-like"/>
    <property type="match status" value="1"/>
</dbReference>
<evidence type="ECO:0000256" key="5">
    <source>
        <dbReference type="ARBA" id="ARBA00022505"/>
    </source>
</evidence>
<dbReference type="InterPro" id="IPR050123">
    <property type="entry name" value="Prok_molybdopt-oxidoreductase"/>
</dbReference>
<comment type="similarity">
    <text evidence="3">Belongs to the prokaryotic molybdopterin-containing oxidoreductase family.</text>
</comment>
<dbReference type="CDD" id="cd02787">
    <property type="entry name" value="MopB_CT_ydeP"/>
    <property type="match status" value="1"/>
</dbReference>
<dbReference type="InterPro" id="IPR010046">
    <property type="entry name" value="Mopterin_OxRdtse_a_bac"/>
</dbReference>
<keyword evidence="9" id="KW-0411">Iron-sulfur</keyword>
<evidence type="ECO:0000256" key="7">
    <source>
        <dbReference type="ARBA" id="ARBA00023002"/>
    </source>
</evidence>
<keyword evidence="4" id="KW-0004">4Fe-4S</keyword>
<dbReference type="InterPro" id="IPR041953">
    <property type="entry name" value="YdeP_MopB"/>
</dbReference>
<dbReference type="RefSeq" id="WP_265559171.1">
    <property type="nucleotide sequence ID" value="NZ_CP092471.1"/>
</dbReference>
<evidence type="ECO:0000259" key="10">
    <source>
        <dbReference type="Pfam" id="PF00384"/>
    </source>
</evidence>
<evidence type="ECO:0000256" key="9">
    <source>
        <dbReference type="ARBA" id="ARBA00023014"/>
    </source>
</evidence>